<proteinExistence type="predicted"/>
<evidence type="ECO:0000313" key="3">
    <source>
        <dbReference type="Proteomes" id="UP001592530"/>
    </source>
</evidence>
<dbReference type="RefSeq" id="WP_380549363.1">
    <property type="nucleotide sequence ID" value="NZ_JBHEZY010000002.1"/>
</dbReference>
<evidence type="ECO:0000313" key="2">
    <source>
        <dbReference type="EMBL" id="MFC1430124.1"/>
    </source>
</evidence>
<dbReference type="Proteomes" id="UP001592530">
    <property type="component" value="Unassembled WGS sequence"/>
</dbReference>
<sequence>MGEPALVRQYKAWLQPGALTGDSNREGFFTRGLVVLDTNVLLSLYEYTSPAREQVLTALERIPDRLWLPHQVGLEFVRGRHRVLENRRSTLRQAPNDVRNKLIAARKSVLDASDSVKRLLVKYAQDTEASAKLDEAFNPSSVDGYLAPWLEALLKPLEKLTSEHDLAPGSVDADDPVLPRIAALYGERVGRQPSAEVLRDRIEYATAFRFPNRIPPGFGDAGKGTPLEAAGDFLLWEEVVQEARLLADPQRYVLFVSADTVKGDWYEPAEPGRGPRPWPMLFDELENRAGAQLRIETPTRFFQGINEYLHADITEATYEEIERAAETLDRPALKADSVPEVTEDTAAQLAPPHGLALDAYHSVGLSSAAVRSAVESPKQAHWTFQWWLIGVTFQLGRRDPVDGEPSVAIKAAIRSSVPPAPHWKPGTVLRSGEWLHRESSWVAPWFIYLLNSTSQVDSVVLQRLAVQQADREAQRDH</sequence>
<dbReference type="Pfam" id="PF18476">
    <property type="entry name" value="PIN_8"/>
    <property type="match status" value="1"/>
</dbReference>
<organism evidence="2 3">
    <name type="scientific">Streptacidiphilus alkalitolerans</name>
    <dbReference type="NCBI Taxonomy" id="3342712"/>
    <lineage>
        <taxon>Bacteria</taxon>
        <taxon>Bacillati</taxon>
        <taxon>Actinomycetota</taxon>
        <taxon>Actinomycetes</taxon>
        <taxon>Kitasatosporales</taxon>
        <taxon>Streptomycetaceae</taxon>
        <taxon>Streptacidiphilus</taxon>
    </lineage>
</organism>
<comment type="caution">
    <text evidence="2">The sequence shown here is derived from an EMBL/GenBank/DDBJ whole genome shotgun (WGS) entry which is preliminary data.</text>
</comment>
<evidence type="ECO:0000259" key="1">
    <source>
        <dbReference type="Pfam" id="PF18476"/>
    </source>
</evidence>
<dbReference type="InterPro" id="IPR041578">
    <property type="entry name" value="PIN_8"/>
</dbReference>
<accession>A0ABV6WWX9</accession>
<name>A0ABV6WWX9_9ACTN</name>
<protein>
    <submittedName>
        <fullName evidence="2">PIN-like domain-containing protein</fullName>
    </submittedName>
</protein>
<reference evidence="2 3" key="1">
    <citation type="submission" date="2024-09" db="EMBL/GenBank/DDBJ databases">
        <authorList>
            <person name="Lee S.D."/>
        </authorList>
    </citation>
    <scope>NUCLEOTIDE SEQUENCE [LARGE SCALE GENOMIC DNA]</scope>
    <source>
        <strain evidence="2 3">N1-3</strain>
    </source>
</reference>
<gene>
    <name evidence="2" type="ORF">ACEZDB_05555</name>
</gene>
<feature type="domain" description="PIN like" evidence="1">
    <location>
        <begin position="33"/>
        <end position="272"/>
    </location>
</feature>
<dbReference type="EMBL" id="JBHEZY010000002">
    <property type="protein sequence ID" value="MFC1430124.1"/>
    <property type="molecule type" value="Genomic_DNA"/>
</dbReference>